<protein>
    <submittedName>
        <fullName evidence="1">Uncharacterized protein</fullName>
    </submittedName>
</protein>
<accession>A0A7S1VWC8</accession>
<reference evidence="1" key="1">
    <citation type="submission" date="2021-01" db="EMBL/GenBank/DDBJ databases">
        <authorList>
            <person name="Corre E."/>
            <person name="Pelletier E."/>
            <person name="Niang G."/>
            <person name="Scheremetjew M."/>
            <person name="Finn R."/>
            <person name="Kale V."/>
            <person name="Holt S."/>
            <person name="Cochrane G."/>
            <person name="Meng A."/>
            <person name="Brown T."/>
            <person name="Cohen L."/>
        </authorList>
    </citation>
    <scope>NUCLEOTIDE SEQUENCE</scope>
    <source>
        <strain evidence="1">CCMP 410</strain>
    </source>
</reference>
<organism evidence="1">
    <name type="scientific">Grammatophora oceanica</name>
    <dbReference type="NCBI Taxonomy" id="210454"/>
    <lineage>
        <taxon>Eukaryota</taxon>
        <taxon>Sar</taxon>
        <taxon>Stramenopiles</taxon>
        <taxon>Ochrophyta</taxon>
        <taxon>Bacillariophyta</taxon>
        <taxon>Fragilariophyceae</taxon>
        <taxon>Fragilariophycidae</taxon>
        <taxon>Rhabdonematales</taxon>
        <taxon>Grammatophoraceae</taxon>
        <taxon>Grammatophora</taxon>
    </lineage>
</organism>
<sequence length="190" mass="21335">MHVDMGNTDHKFFNIVFPVRLPTSGRAQLDLSSTMEEKDSHPVSFRKNTGILLGGRSIHGTGQCNYRAAEEFRASLTIYLADITEQNIELIAGDSTALFPNQGDESWLRTQAGRVWGHGNSLKQDLGRRPYGVSDDPKFDCPALAKEGKCESDLKRVRKRCSKSCKVYMEDDAYYEHLAQLMDTTTKAEL</sequence>
<gene>
    <name evidence="1" type="ORF">GOCE00092_LOCUS27110</name>
</gene>
<name>A0A7S1VWC8_9STRA</name>
<dbReference type="AlphaFoldDB" id="A0A7S1VWC8"/>
<evidence type="ECO:0000313" key="1">
    <source>
        <dbReference type="EMBL" id="CAD9311372.1"/>
    </source>
</evidence>
<proteinExistence type="predicted"/>
<dbReference type="EMBL" id="HBGK01051475">
    <property type="protein sequence ID" value="CAD9311372.1"/>
    <property type="molecule type" value="Transcribed_RNA"/>
</dbReference>